<sequence>MVSAECQTLTQQCGEELGLFSSGSNQSAGRSASTTSTTTTSTPAALEPVCGSDGRTYSSRCELQRARCEGHPVRVRNRGSCHAGGVGSAGGLGKKSAPTGETFIPECNEDGRFAEIQCHQGTGYCWCVTPDGKPIPGSSIRHNKPNCKLPLLARRPTIERTTGRYKPPGAKLLATHESLLFYEGQMITRFLLWTKHSSILSPEVSSVEEIEPVEANDCYSDREAAQEEVDHGAKGMYVPECTPDNKYQRVQCHKSAGYCWCANDETGKPIPGTSVQNSKPTNCDNLPAHVLNRPTPPPVPKENLKPVYPCTGKRKSRLQSDMVEFFKENLAAFLVNKTANNPNSIAGPDYNLPPRERVAKWQLQQLDANKNNVIDRQETRELRLLFKRSQKLRRCSKKLPAFCDTNADKRITADEWLRCLGVVKGIFTKSFT</sequence>
<dbReference type="InParanoid" id="E9G782"/>
<dbReference type="Pfam" id="PF10591">
    <property type="entry name" value="SPARC_Ca_bdg"/>
    <property type="match status" value="1"/>
</dbReference>
<feature type="compositionally biased region" description="Polar residues" evidence="9">
    <location>
        <begin position="21"/>
        <end position="32"/>
    </location>
</feature>
<feature type="domain" description="Thyroglobulin type-1" evidence="10">
    <location>
        <begin position="58"/>
        <end position="147"/>
    </location>
</feature>
<evidence type="ECO:0000256" key="1">
    <source>
        <dbReference type="ARBA" id="ARBA00004613"/>
    </source>
</evidence>
<dbReference type="PROSITE" id="PS51162">
    <property type="entry name" value="THYROGLOBULIN_1_2"/>
    <property type="match status" value="2"/>
</dbReference>
<dbReference type="InterPro" id="IPR000716">
    <property type="entry name" value="Thyroglobulin_1"/>
</dbReference>
<evidence type="ECO:0000256" key="8">
    <source>
        <dbReference type="PROSITE-ProRule" id="PRU00500"/>
    </source>
</evidence>
<dbReference type="FunCoup" id="E9G782">
    <property type="interactions" value="112"/>
</dbReference>
<comment type="subcellular location">
    <subcellularLocation>
        <location evidence="1">Secreted</location>
    </subcellularLocation>
</comment>
<keyword evidence="7" id="KW-0325">Glycoprotein</keyword>
<dbReference type="GO" id="GO:0005615">
    <property type="term" value="C:extracellular space"/>
    <property type="evidence" value="ECO:0000318"/>
    <property type="project" value="GO_Central"/>
</dbReference>
<dbReference type="InterPro" id="IPR019577">
    <property type="entry name" value="SPARC/Testican_Ca-bd-dom"/>
</dbReference>
<dbReference type="InterPro" id="IPR051950">
    <property type="entry name" value="Dev_reg/Prot_inhib"/>
</dbReference>
<dbReference type="FunFam" id="4.10.800.10:FF:000004">
    <property type="entry name" value="SPARC-related modular calcium-binding protein 1"/>
    <property type="match status" value="1"/>
</dbReference>
<dbReference type="CDD" id="cd00104">
    <property type="entry name" value="KAZAL_FS"/>
    <property type="match status" value="1"/>
</dbReference>
<evidence type="ECO:0000256" key="3">
    <source>
        <dbReference type="ARBA" id="ARBA00022729"/>
    </source>
</evidence>
<dbReference type="Pfam" id="PF07648">
    <property type="entry name" value="Kazal_2"/>
    <property type="match status" value="1"/>
</dbReference>
<evidence type="ECO:0000256" key="6">
    <source>
        <dbReference type="ARBA" id="ARBA00023157"/>
    </source>
</evidence>
<feature type="disulfide bond" evidence="8">
    <location>
        <begin position="252"/>
        <end position="259"/>
    </location>
</feature>
<protein>
    <recommendedName>
        <fullName evidence="14">SPARC-related modular calcium-binding protein 1</fullName>
    </recommendedName>
</protein>
<dbReference type="OrthoDB" id="5986054at2759"/>
<keyword evidence="3" id="KW-0732">Signal</keyword>
<dbReference type="Pfam" id="PF00086">
    <property type="entry name" value="Thyroglobulin_1"/>
    <property type="match status" value="2"/>
</dbReference>
<dbReference type="PhylomeDB" id="E9G782"/>
<dbReference type="SUPFAM" id="SSF57610">
    <property type="entry name" value="Thyroglobulin type-1 domain"/>
    <property type="match status" value="2"/>
</dbReference>
<dbReference type="Proteomes" id="UP000000305">
    <property type="component" value="Unassembled WGS sequence"/>
</dbReference>
<evidence type="ECO:0000313" key="13">
    <source>
        <dbReference type="Proteomes" id="UP000000305"/>
    </source>
</evidence>
<dbReference type="GO" id="GO:0008201">
    <property type="term" value="F:heparin binding"/>
    <property type="evidence" value="ECO:0000318"/>
    <property type="project" value="GO_Central"/>
</dbReference>
<evidence type="ECO:0000256" key="4">
    <source>
        <dbReference type="ARBA" id="ARBA00022737"/>
    </source>
</evidence>
<dbReference type="InterPro" id="IPR036857">
    <property type="entry name" value="Thyroglobulin_1_sf"/>
</dbReference>
<dbReference type="KEGG" id="dpx:DAPPUDRAFT_194402"/>
<dbReference type="PROSITE" id="PS51465">
    <property type="entry name" value="KAZAL_2"/>
    <property type="match status" value="1"/>
</dbReference>
<keyword evidence="6 8" id="KW-1015">Disulfide bond</keyword>
<reference evidence="12 13" key="1">
    <citation type="journal article" date="2011" name="Science">
        <title>The ecoresponsive genome of Daphnia pulex.</title>
        <authorList>
            <person name="Colbourne J.K."/>
            <person name="Pfrender M.E."/>
            <person name="Gilbert D."/>
            <person name="Thomas W.K."/>
            <person name="Tucker A."/>
            <person name="Oakley T.H."/>
            <person name="Tokishita S."/>
            <person name="Aerts A."/>
            <person name="Arnold G.J."/>
            <person name="Basu M.K."/>
            <person name="Bauer D.J."/>
            <person name="Caceres C.E."/>
            <person name="Carmel L."/>
            <person name="Casola C."/>
            <person name="Choi J.H."/>
            <person name="Detter J.C."/>
            <person name="Dong Q."/>
            <person name="Dusheyko S."/>
            <person name="Eads B.D."/>
            <person name="Frohlich T."/>
            <person name="Geiler-Samerotte K.A."/>
            <person name="Gerlach D."/>
            <person name="Hatcher P."/>
            <person name="Jogdeo S."/>
            <person name="Krijgsveld J."/>
            <person name="Kriventseva E.V."/>
            <person name="Kultz D."/>
            <person name="Laforsch C."/>
            <person name="Lindquist E."/>
            <person name="Lopez J."/>
            <person name="Manak J.R."/>
            <person name="Muller J."/>
            <person name="Pangilinan J."/>
            <person name="Patwardhan R.P."/>
            <person name="Pitluck S."/>
            <person name="Pritham E.J."/>
            <person name="Rechtsteiner A."/>
            <person name="Rho M."/>
            <person name="Rogozin I.B."/>
            <person name="Sakarya O."/>
            <person name="Salamov A."/>
            <person name="Schaack S."/>
            <person name="Shapiro H."/>
            <person name="Shiga Y."/>
            <person name="Skalitzky C."/>
            <person name="Smith Z."/>
            <person name="Souvorov A."/>
            <person name="Sung W."/>
            <person name="Tang Z."/>
            <person name="Tsuchiya D."/>
            <person name="Tu H."/>
            <person name="Vos H."/>
            <person name="Wang M."/>
            <person name="Wolf Y.I."/>
            <person name="Yamagata H."/>
            <person name="Yamada T."/>
            <person name="Ye Y."/>
            <person name="Shaw J.R."/>
            <person name="Andrews J."/>
            <person name="Crease T.J."/>
            <person name="Tang H."/>
            <person name="Lucas S.M."/>
            <person name="Robertson H.M."/>
            <person name="Bork P."/>
            <person name="Koonin E.V."/>
            <person name="Zdobnov E.M."/>
            <person name="Grigoriev I.V."/>
            <person name="Lynch M."/>
            <person name="Boore J.L."/>
        </authorList>
    </citation>
    <scope>NUCLEOTIDE SEQUENCE [LARGE SCALE GENOMIC DNA]</scope>
</reference>
<dbReference type="SMART" id="SM00280">
    <property type="entry name" value="KAZAL"/>
    <property type="match status" value="1"/>
</dbReference>
<comment type="caution">
    <text evidence="8">Lacks conserved residue(s) required for the propagation of feature annotation.</text>
</comment>
<dbReference type="SMART" id="SM00211">
    <property type="entry name" value="TY"/>
    <property type="match status" value="2"/>
</dbReference>
<feature type="domain" description="Kazal-like" evidence="11">
    <location>
        <begin position="43"/>
        <end position="83"/>
    </location>
</feature>
<evidence type="ECO:0008006" key="14">
    <source>
        <dbReference type="Google" id="ProtNLM"/>
    </source>
</evidence>
<dbReference type="PROSITE" id="PS00018">
    <property type="entry name" value="EF_HAND_1"/>
    <property type="match status" value="1"/>
</dbReference>
<keyword evidence="4" id="KW-0677">Repeat</keyword>
<evidence type="ECO:0000256" key="2">
    <source>
        <dbReference type="ARBA" id="ARBA00022525"/>
    </source>
</evidence>
<dbReference type="InterPro" id="IPR018247">
    <property type="entry name" value="EF_Hand_1_Ca_BS"/>
</dbReference>
<evidence type="ECO:0000259" key="11">
    <source>
        <dbReference type="PROSITE" id="PS51465"/>
    </source>
</evidence>
<name>E9G782_DAPPU</name>
<dbReference type="HOGENOM" id="CLU_023483_0_0_1"/>
<dbReference type="CDD" id="cd00191">
    <property type="entry name" value="TY"/>
    <property type="match status" value="2"/>
</dbReference>
<dbReference type="AlphaFoldDB" id="E9G782"/>
<evidence type="ECO:0000259" key="10">
    <source>
        <dbReference type="PROSITE" id="PS51162"/>
    </source>
</evidence>
<dbReference type="PANTHER" id="PTHR12352:SF30">
    <property type="entry name" value="FI05255P"/>
    <property type="match status" value="1"/>
</dbReference>
<dbReference type="InterPro" id="IPR002350">
    <property type="entry name" value="Kazal_dom"/>
</dbReference>
<dbReference type="Gene3D" id="3.30.60.30">
    <property type="match status" value="1"/>
</dbReference>
<dbReference type="GO" id="GO:0050840">
    <property type="term" value="F:extracellular matrix binding"/>
    <property type="evidence" value="ECO:0000318"/>
    <property type="project" value="GO_Central"/>
</dbReference>
<dbReference type="eggNOG" id="KOG4578">
    <property type="taxonomic scope" value="Eukaryota"/>
</dbReference>
<feature type="disulfide bond" evidence="8">
    <location>
        <begin position="127"/>
        <end position="147"/>
    </location>
</feature>
<dbReference type="PANTHER" id="PTHR12352">
    <property type="entry name" value="SECRETED MODULAR CALCIUM-BINDING PROTEIN"/>
    <property type="match status" value="1"/>
</dbReference>
<keyword evidence="5" id="KW-0106">Calcium</keyword>
<dbReference type="OMA" id="KRMGPNP"/>
<feature type="compositionally biased region" description="Low complexity" evidence="9">
    <location>
        <begin position="33"/>
        <end position="42"/>
    </location>
</feature>
<keyword evidence="2" id="KW-0964">Secreted</keyword>
<feature type="disulfide bond" evidence="8">
    <location>
        <begin position="118"/>
        <end position="125"/>
    </location>
</feature>
<organism evidence="12 13">
    <name type="scientific">Daphnia pulex</name>
    <name type="common">Water flea</name>
    <dbReference type="NCBI Taxonomy" id="6669"/>
    <lineage>
        <taxon>Eukaryota</taxon>
        <taxon>Metazoa</taxon>
        <taxon>Ecdysozoa</taxon>
        <taxon>Arthropoda</taxon>
        <taxon>Crustacea</taxon>
        <taxon>Branchiopoda</taxon>
        <taxon>Diplostraca</taxon>
        <taxon>Cladocera</taxon>
        <taxon>Anomopoda</taxon>
        <taxon>Daphniidae</taxon>
        <taxon>Daphnia</taxon>
    </lineage>
</organism>
<dbReference type="Gene3D" id="1.10.238.10">
    <property type="entry name" value="EF-hand"/>
    <property type="match status" value="1"/>
</dbReference>
<dbReference type="GO" id="GO:0030198">
    <property type="term" value="P:extracellular matrix organization"/>
    <property type="evidence" value="ECO:0000318"/>
    <property type="project" value="GO_Central"/>
</dbReference>
<dbReference type="STRING" id="6669.E9G782"/>
<dbReference type="InterPro" id="IPR011992">
    <property type="entry name" value="EF-hand-dom_pair"/>
</dbReference>
<gene>
    <name evidence="12" type="ORF">DAPPUDRAFT_194402</name>
</gene>
<keyword evidence="13" id="KW-1185">Reference proteome</keyword>
<evidence type="ECO:0000256" key="7">
    <source>
        <dbReference type="ARBA" id="ARBA00023180"/>
    </source>
</evidence>
<accession>E9G782</accession>
<evidence type="ECO:0000313" key="12">
    <source>
        <dbReference type="EMBL" id="EFX84690.1"/>
    </source>
</evidence>
<dbReference type="GO" id="GO:0005509">
    <property type="term" value="F:calcium ion binding"/>
    <property type="evidence" value="ECO:0007669"/>
    <property type="project" value="InterPro"/>
</dbReference>
<dbReference type="GO" id="GO:0005604">
    <property type="term" value="C:basement membrane"/>
    <property type="evidence" value="ECO:0000318"/>
    <property type="project" value="GO_Central"/>
</dbReference>
<dbReference type="EMBL" id="GL732534">
    <property type="protein sequence ID" value="EFX84690.1"/>
    <property type="molecule type" value="Genomic_DNA"/>
</dbReference>
<dbReference type="Gene3D" id="4.10.800.10">
    <property type="entry name" value="Thyroglobulin type-1"/>
    <property type="match status" value="2"/>
</dbReference>
<evidence type="ECO:0000256" key="9">
    <source>
        <dbReference type="SAM" id="MobiDB-lite"/>
    </source>
</evidence>
<proteinExistence type="predicted"/>
<dbReference type="PROSITE" id="PS00484">
    <property type="entry name" value="THYROGLOBULIN_1_1"/>
    <property type="match status" value="1"/>
</dbReference>
<dbReference type="SUPFAM" id="SSF47473">
    <property type="entry name" value="EF-hand"/>
    <property type="match status" value="1"/>
</dbReference>
<feature type="domain" description="Thyroglobulin type-1" evidence="10">
    <location>
        <begin position="215"/>
        <end position="283"/>
    </location>
</feature>
<feature type="region of interest" description="Disordered" evidence="9">
    <location>
        <begin position="21"/>
        <end position="51"/>
    </location>
</feature>
<evidence type="ECO:0000256" key="5">
    <source>
        <dbReference type="ARBA" id="ARBA00022837"/>
    </source>
</evidence>